<comment type="similarity">
    <text evidence="2">Belongs to the angiomotin family.</text>
</comment>
<feature type="compositionally biased region" description="Basic and acidic residues" evidence="7">
    <location>
        <begin position="1054"/>
        <end position="1067"/>
    </location>
</feature>
<dbReference type="GO" id="GO:0030334">
    <property type="term" value="P:regulation of cell migration"/>
    <property type="evidence" value="ECO:0007669"/>
    <property type="project" value="TreeGrafter"/>
</dbReference>
<comment type="subcellular location">
    <subcellularLocation>
        <location evidence="1">Cell junction</location>
    </subcellularLocation>
</comment>
<reference evidence="9" key="2">
    <citation type="submission" date="2020-05" db="UniProtKB">
        <authorList>
            <consortium name="EnsemblMetazoa"/>
        </authorList>
    </citation>
    <scope>IDENTIFICATION</scope>
    <source>
        <strain evidence="9">WRAIR2</strain>
    </source>
</reference>
<dbReference type="EnsemblMetazoa" id="ADIR006977-RA">
    <property type="protein sequence ID" value="ADIR006977-PA"/>
    <property type="gene ID" value="ADIR006977"/>
</dbReference>
<feature type="compositionally biased region" description="Low complexity" evidence="7">
    <location>
        <begin position="874"/>
        <end position="900"/>
    </location>
</feature>
<proteinExistence type="inferred from homology"/>
<sequence>MSHGGATRYSQYGGAGPQQQSNGPGGKPSSQTAAPQQQQQQPQVPSLPFMRPPMLVTSSGATMLPPPPCPQTPPKYPGSPIGSLSGSDTDVSTSNENLSREERYVLSHARVEPQGEENLQGSVTPVNEMQGRFIGDKFSSNTSSDSTRYATPTGGSSGRSISESRAGGGGMYASAGTDAPSNRSSMAGSNRNSLKEPNSNRSSMDVSQSSYNTLIIHDDIYSSVASSGRDYAGSPPPYMKKERPRSYGEAAPAPAPMQDISEISEEYINQSHVLKHLAKEVKLSRATTAARNSRQQSSGGSTASTVDGEQKMPSGGGKGRRGSETKAGGGGGGGNGGSKLKSKSQPDLTRLYDIDPEEVEALVKENQLLKQQLNNCYLKVAKSQKLEQEIANIYRVHEELVQSCDRRERLERAARTRLQQDCRRLQELNRAFRDQVEVYQSQLHASSDHQLGRTQQDVLISQLVNQNKSLIDANRRQCIELQAQNATLEEQRIHINVLDTALKRLEEECRQKQVYVERCAQLQHALQSLQNASERREQAERKLRIDYDNDLPNRSGSSTNSETDNLKWQLREKDAQILRLESECAQLEQRNLEESNVRNVAKLAMERNSQETERILAEAKQEKIRYLDEAHAANRKVTELQTRLKLVENRLAEKDAMIRAYQGQKIYGGSTNSYGSYNLSTDSFALNPLGAYNSQPSYVDVSSGAFDVATGAGGSLLDASSVVVGPYGPTATVVSSYASSYGPTGSNPSSFAQSSLNLPTGAGGGGGGGGSGGVVAGAGSGTGAGTGPVGIAYSSPGSSSTTSAYSSSANFGAGSEHTIYDSKSYDAQRKSIDDQLKQLDEQLLSKVSELTLVEKQHQLNQRARALAAKLKAVTASRAGSSGLGTASETSSAGSSTDANGGNNGNHLLHVASTTNPPPKPSGTRTASSSTSSAASSVPSSSGGKSQQQRNKAPLPASVSAKKHHHSIMSKTTSTPAIATKKSAGVATASVGTSTTGDVIEQRAKKLAASCKNRGLCCFPSLTTKKPIQSLLADEVSVLSTNNSEAFLQNLTHIGSDRRSEQPPEREQSSGTGQKVDDMVLLEKQGRCSQKLRGGSSSSSGTLGNLAHVSQAVGQNMTDISNIGANNGGAGDGSSGGSGVSSSGNKMSKMLSGVSQQVAVAQRGSSLPPSALPRPPRSLKPPRKIEYGRLSDGASDGGKKTRAATPPSPASSSGASQSGGSLKRTTGREFSPAKGSYVEMKDTLHLTKDYPTGGATLKHKSYGSMTTVGGAGPPAGTKFGFGSSKSGSGTSGNYQRLEDPSPTGGSPAVANSLGHHHNNSSSQSSSQSRKSSGDSGTLKRSLLPNTGRKASVGPGMPKSGGSRDSLNSASSGSNHSNVGQTRSSPQPGVGYHPHQLPSRTPPRFLQHHHQPSTSVESNKSHSNYHSMASSPSVQQQQQFHHGFFAKFPSPHAGSPVRTMHQAMQQHHPKTSSSLPSSSILHAAASSSATSAIGQASTASLPPKPSMLDKMVGAGSASSSAGGGGGPQQRRGSSLARVENKYRIQF</sequence>
<evidence type="ECO:0000256" key="2">
    <source>
        <dbReference type="ARBA" id="ARBA00010300"/>
    </source>
</evidence>
<feature type="compositionally biased region" description="Basic and acidic residues" evidence="7">
    <location>
        <begin position="1238"/>
        <end position="1247"/>
    </location>
</feature>
<keyword evidence="10" id="KW-1185">Reference proteome</keyword>
<feature type="compositionally biased region" description="Polar residues" evidence="7">
    <location>
        <begin position="17"/>
        <end position="34"/>
    </location>
</feature>
<feature type="coiled-coil region" evidence="6">
    <location>
        <begin position="415"/>
        <end position="442"/>
    </location>
</feature>
<evidence type="ECO:0000256" key="4">
    <source>
        <dbReference type="ARBA" id="ARBA00022949"/>
    </source>
</evidence>
<name>A0A182NH54_9DIPT</name>
<feature type="compositionally biased region" description="Low complexity" evidence="7">
    <location>
        <begin position="1273"/>
        <end position="1291"/>
    </location>
</feature>
<feature type="compositionally biased region" description="Pro residues" evidence="7">
    <location>
        <begin position="1169"/>
        <end position="1178"/>
    </location>
</feature>
<dbReference type="GO" id="GO:0005923">
    <property type="term" value="C:bicellular tight junction"/>
    <property type="evidence" value="ECO:0007669"/>
    <property type="project" value="TreeGrafter"/>
</dbReference>
<feature type="compositionally biased region" description="Polar residues" evidence="7">
    <location>
        <begin position="285"/>
        <end position="307"/>
    </location>
</feature>
<feature type="domain" description="Angiomotin C-terminal" evidence="8">
    <location>
        <begin position="515"/>
        <end position="662"/>
    </location>
</feature>
<feature type="region of interest" description="Disordered" evidence="7">
    <location>
        <begin position="1"/>
        <end position="104"/>
    </location>
</feature>
<feature type="compositionally biased region" description="Low complexity" evidence="7">
    <location>
        <begin position="1358"/>
        <end position="1376"/>
    </location>
</feature>
<evidence type="ECO:0000259" key="8">
    <source>
        <dbReference type="Pfam" id="PF12240"/>
    </source>
</evidence>
<feature type="region of interest" description="Disordered" evidence="7">
    <location>
        <begin position="543"/>
        <end position="564"/>
    </location>
</feature>
<evidence type="ECO:0000256" key="1">
    <source>
        <dbReference type="ARBA" id="ARBA00004282"/>
    </source>
</evidence>
<feature type="compositionally biased region" description="Polar residues" evidence="7">
    <location>
        <begin position="179"/>
        <end position="207"/>
    </location>
</feature>
<feature type="region of interest" description="Disordered" evidence="7">
    <location>
        <begin position="285"/>
        <end position="347"/>
    </location>
</feature>
<dbReference type="PANTHER" id="PTHR14826">
    <property type="entry name" value="ANGIOMOTIN"/>
    <property type="match status" value="1"/>
</dbReference>
<keyword evidence="3" id="KW-0597">Phosphoprotein</keyword>
<evidence type="ECO:0000256" key="7">
    <source>
        <dbReference type="SAM" id="MobiDB-lite"/>
    </source>
</evidence>
<feature type="region of interest" description="Disordered" evidence="7">
    <location>
        <begin position="1052"/>
        <end position="1078"/>
    </location>
</feature>
<dbReference type="VEuPathDB" id="VectorBase:ADIR006977"/>
<feature type="compositionally biased region" description="Polar residues" evidence="7">
    <location>
        <begin position="552"/>
        <end position="563"/>
    </location>
</feature>
<keyword evidence="4" id="KW-0965">Cell junction</keyword>
<dbReference type="InterPro" id="IPR024646">
    <property type="entry name" value="Angiomotin_C"/>
</dbReference>
<feature type="region of interest" description="Disordered" evidence="7">
    <location>
        <begin position="1122"/>
        <end position="1475"/>
    </location>
</feature>
<feature type="compositionally biased region" description="Polar residues" evidence="7">
    <location>
        <begin position="1410"/>
        <end position="1432"/>
    </location>
</feature>
<organism evidence="9 10">
    <name type="scientific">Anopheles dirus</name>
    <dbReference type="NCBI Taxonomy" id="7168"/>
    <lineage>
        <taxon>Eukaryota</taxon>
        <taxon>Metazoa</taxon>
        <taxon>Ecdysozoa</taxon>
        <taxon>Arthropoda</taxon>
        <taxon>Hexapoda</taxon>
        <taxon>Insecta</taxon>
        <taxon>Pterygota</taxon>
        <taxon>Neoptera</taxon>
        <taxon>Endopterygota</taxon>
        <taxon>Diptera</taxon>
        <taxon>Nematocera</taxon>
        <taxon>Culicoidea</taxon>
        <taxon>Culicidae</taxon>
        <taxon>Anophelinae</taxon>
        <taxon>Anopheles</taxon>
    </lineage>
</organism>
<feature type="compositionally biased region" description="Polar residues" evidence="7">
    <location>
        <begin position="138"/>
        <end position="150"/>
    </location>
</feature>
<dbReference type="InterPro" id="IPR009114">
    <property type="entry name" value="Angiomotin"/>
</dbReference>
<feature type="compositionally biased region" description="Gly residues" evidence="7">
    <location>
        <begin position="1125"/>
        <end position="1138"/>
    </location>
</feature>
<feature type="region of interest" description="Disordered" evidence="7">
    <location>
        <begin position="1492"/>
        <end position="1544"/>
    </location>
</feature>
<feature type="region of interest" description="Disordered" evidence="7">
    <location>
        <begin position="748"/>
        <end position="768"/>
    </location>
</feature>
<dbReference type="GO" id="GO:0030036">
    <property type="term" value="P:actin cytoskeleton organization"/>
    <property type="evidence" value="ECO:0007669"/>
    <property type="project" value="TreeGrafter"/>
</dbReference>
<reference evidence="10" key="1">
    <citation type="submission" date="2013-03" db="EMBL/GenBank/DDBJ databases">
        <title>The Genome Sequence of Anopheles dirus WRAIR2.</title>
        <authorList>
            <consortium name="The Broad Institute Genomics Platform"/>
            <person name="Neafsey D.E."/>
            <person name="Walton C."/>
            <person name="Walker B."/>
            <person name="Young S.K."/>
            <person name="Zeng Q."/>
            <person name="Gargeya S."/>
            <person name="Fitzgerald M."/>
            <person name="Haas B."/>
            <person name="Abouelleil A."/>
            <person name="Allen A.W."/>
            <person name="Alvarado L."/>
            <person name="Arachchi H.M."/>
            <person name="Berlin A.M."/>
            <person name="Chapman S.B."/>
            <person name="Gainer-Dewar J."/>
            <person name="Goldberg J."/>
            <person name="Griggs A."/>
            <person name="Gujja S."/>
            <person name="Hansen M."/>
            <person name="Howarth C."/>
            <person name="Imamovic A."/>
            <person name="Ireland A."/>
            <person name="Larimer J."/>
            <person name="McCowan C."/>
            <person name="Murphy C."/>
            <person name="Pearson M."/>
            <person name="Poon T.W."/>
            <person name="Priest M."/>
            <person name="Roberts A."/>
            <person name="Saif S."/>
            <person name="Shea T."/>
            <person name="Sisk P."/>
            <person name="Sykes S."/>
            <person name="Wortman J."/>
            <person name="Nusbaum C."/>
            <person name="Birren B."/>
        </authorList>
    </citation>
    <scope>NUCLEOTIDE SEQUENCE [LARGE SCALE GENOMIC DNA]</scope>
    <source>
        <strain evidence="10">WRAIR2</strain>
    </source>
</reference>
<evidence type="ECO:0000313" key="10">
    <source>
        <dbReference type="Proteomes" id="UP000075884"/>
    </source>
</evidence>
<dbReference type="PANTHER" id="PTHR14826:SF14">
    <property type="entry name" value="ANGIOMOTIN_C DOMAIN-CONTAINING PROTEIN"/>
    <property type="match status" value="1"/>
</dbReference>
<feature type="region of interest" description="Disordered" evidence="7">
    <location>
        <begin position="134"/>
        <end position="207"/>
    </location>
</feature>
<evidence type="ECO:0000256" key="3">
    <source>
        <dbReference type="ARBA" id="ARBA00022553"/>
    </source>
</evidence>
<dbReference type="STRING" id="7168.A0A182NH54"/>
<feature type="compositionally biased region" description="Low complexity" evidence="7">
    <location>
        <begin position="921"/>
        <end position="945"/>
    </location>
</feature>
<feature type="region of interest" description="Disordered" evidence="7">
    <location>
        <begin position="874"/>
        <end position="975"/>
    </location>
</feature>
<feature type="compositionally biased region" description="Polar residues" evidence="7">
    <location>
        <begin position="748"/>
        <end position="758"/>
    </location>
</feature>
<protein>
    <submittedName>
        <fullName evidence="9">Angiomotin_C domain-containing protein</fullName>
    </submittedName>
</protein>
<feature type="compositionally biased region" description="Gly residues" evidence="7">
    <location>
        <begin position="327"/>
        <end position="337"/>
    </location>
</feature>
<dbReference type="GO" id="GO:0005886">
    <property type="term" value="C:plasma membrane"/>
    <property type="evidence" value="ECO:0007669"/>
    <property type="project" value="TreeGrafter"/>
</dbReference>
<feature type="region of interest" description="Disordered" evidence="7">
    <location>
        <begin position="225"/>
        <end position="258"/>
    </location>
</feature>
<keyword evidence="5 6" id="KW-0175">Coiled coil</keyword>
<feature type="compositionally biased region" description="Low complexity" evidence="7">
    <location>
        <begin position="1318"/>
        <end position="1335"/>
    </location>
</feature>
<dbReference type="PRINTS" id="PR01807">
    <property type="entry name" value="ANGIOMOTIN"/>
</dbReference>
<evidence type="ECO:0000313" key="9">
    <source>
        <dbReference type="EnsemblMetazoa" id="ADIR006977-PA"/>
    </source>
</evidence>
<dbReference type="Proteomes" id="UP000075884">
    <property type="component" value="Unassembled WGS sequence"/>
</dbReference>
<feature type="compositionally biased region" description="Low complexity" evidence="7">
    <location>
        <begin position="1209"/>
        <end position="1220"/>
    </location>
</feature>
<feature type="compositionally biased region" description="Polar residues" evidence="7">
    <location>
        <begin position="82"/>
        <end position="97"/>
    </location>
</feature>
<feature type="compositionally biased region" description="Pro residues" evidence="7">
    <location>
        <begin position="64"/>
        <end position="77"/>
    </location>
</feature>
<evidence type="ECO:0000256" key="6">
    <source>
        <dbReference type="SAM" id="Coils"/>
    </source>
</evidence>
<dbReference type="Pfam" id="PF12240">
    <property type="entry name" value="Angiomotin_C"/>
    <property type="match status" value="1"/>
</dbReference>
<dbReference type="GO" id="GO:0031410">
    <property type="term" value="C:cytoplasmic vesicle"/>
    <property type="evidence" value="ECO:0007669"/>
    <property type="project" value="TreeGrafter"/>
</dbReference>
<accession>A0A182NH54</accession>
<evidence type="ECO:0000256" key="5">
    <source>
        <dbReference type="ARBA" id="ARBA00023054"/>
    </source>
</evidence>
<dbReference type="InterPro" id="IPR051747">
    <property type="entry name" value="Angiomotin-like"/>
</dbReference>